<reference evidence="2" key="1">
    <citation type="submission" date="2017-04" db="EMBL/GenBank/DDBJ databases">
        <authorList>
            <person name="Varghese N."/>
            <person name="Submissions S."/>
        </authorList>
    </citation>
    <scope>NUCLEOTIDE SEQUENCE [LARGE SCALE GENOMIC DNA]</scope>
    <source>
        <strain evidence="2">DSM 16537</strain>
    </source>
</reference>
<gene>
    <name evidence="1" type="ORF">SAMN00777080_3443</name>
</gene>
<proteinExistence type="predicted"/>
<organism evidence="1 2">
    <name type="scientific">Aquiflexum balticum DSM 16537</name>
    <dbReference type="NCBI Taxonomy" id="758820"/>
    <lineage>
        <taxon>Bacteria</taxon>
        <taxon>Pseudomonadati</taxon>
        <taxon>Bacteroidota</taxon>
        <taxon>Cytophagia</taxon>
        <taxon>Cytophagales</taxon>
        <taxon>Cyclobacteriaceae</taxon>
        <taxon>Aquiflexum</taxon>
    </lineage>
</organism>
<dbReference type="EMBL" id="LT838813">
    <property type="protein sequence ID" value="SMD44809.1"/>
    <property type="molecule type" value="Genomic_DNA"/>
</dbReference>
<dbReference type="AlphaFoldDB" id="A0A1W2H7G7"/>
<dbReference type="Proteomes" id="UP000192333">
    <property type="component" value="Chromosome I"/>
</dbReference>
<evidence type="ECO:0000313" key="2">
    <source>
        <dbReference type="Proteomes" id="UP000192333"/>
    </source>
</evidence>
<protein>
    <submittedName>
        <fullName evidence="1">Uncharacterized protein</fullName>
    </submittedName>
</protein>
<keyword evidence="2" id="KW-1185">Reference proteome</keyword>
<name>A0A1W2H7G7_9BACT</name>
<dbReference type="STRING" id="758820.SAMN00777080_3443"/>
<evidence type="ECO:0000313" key="1">
    <source>
        <dbReference type="EMBL" id="SMD44809.1"/>
    </source>
</evidence>
<sequence>MIEIGFQHFDIIPQTIPNISKCIILLQKMILILNPAIFVLDNFSFVNLC</sequence>
<accession>A0A1W2H7G7</accession>